<feature type="transmembrane region" description="Helical" evidence="6">
    <location>
        <begin position="197"/>
        <end position="220"/>
    </location>
</feature>
<dbReference type="PANTHER" id="PTHR43531:SF14">
    <property type="entry name" value="METHYL-ACCEPTING CHEMOTAXIS PROTEIN I-RELATED"/>
    <property type="match status" value="1"/>
</dbReference>
<feature type="transmembrane region" description="Helical" evidence="6">
    <location>
        <begin position="169"/>
        <end position="191"/>
    </location>
</feature>
<dbReference type="InterPro" id="IPR000014">
    <property type="entry name" value="PAS"/>
</dbReference>
<evidence type="ECO:0000256" key="6">
    <source>
        <dbReference type="SAM" id="Phobius"/>
    </source>
</evidence>
<dbReference type="PROSITE" id="PS50111">
    <property type="entry name" value="CHEMOTAXIS_TRANSDUC_2"/>
    <property type="match status" value="1"/>
</dbReference>
<dbReference type="Gene3D" id="3.30.450.20">
    <property type="entry name" value="PAS domain"/>
    <property type="match status" value="1"/>
</dbReference>
<dbReference type="NCBIfam" id="TIGR00229">
    <property type="entry name" value="sensory_box"/>
    <property type="match status" value="1"/>
</dbReference>
<feature type="domain" description="PAS" evidence="8">
    <location>
        <begin position="25"/>
        <end position="50"/>
    </location>
</feature>
<evidence type="ECO:0000313" key="11">
    <source>
        <dbReference type="Proteomes" id="UP000739180"/>
    </source>
</evidence>
<dbReference type="InterPro" id="IPR004089">
    <property type="entry name" value="MCPsignal_dom"/>
</dbReference>
<comment type="similarity">
    <text evidence="3">Belongs to the methyl-accepting chemotaxis (MCP) protein family.</text>
</comment>
<keyword evidence="11" id="KW-1185">Reference proteome</keyword>
<dbReference type="EMBL" id="VCQT01000046">
    <property type="protein sequence ID" value="TMW10426.1"/>
    <property type="molecule type" value="Genomic_DNA"/>
</dbReference>
<evidence type="ECO:0000256" key="5">
    <source>
        <dbReference type="SAM" id="MobiDB-lite"/>
    </source>
</evidence>
<name>A0ABY2XFP9_9GAMM</name>
<evidence type="ECO:0000256" key="3">
    <source>
        <dbReference type="ARBA" id="ARBA00029447"/>
    </source>
</evidence>
<accession>A0ABY2XFP9</accession>
<feature type="compositionally biased region" description="Low complexity" evidence="5">
    <location>
        <begin position="301"/>
        <end position="314"/>
    </location>
</feature>
<feature type="domain" description="Methyl-accepting transducer" evidence="7">
    <location>
        <begin position="279"/>
        <end position="508"/>
    </location>
</feature>
<dbReference type="SMART" id="SM00283">
    <property type="entry name" value="MA"/>
    <property type="match status" value="1"/>
</dbReference>
<dbReference type="PRINTS" id="PR00260">
    <property type="entry name" value="CHEMTRNSDUCR"/>
</dbReference>
<dbReference type="InterPro" id="IPR035965">
    <property type="entry name" value="PAS-like_dom_sf"/>
</dbReference>
<proteinExistence type="inferred from homology"/>
<dbReference type="CDD" id="cd11386">
    <property type="entry name" value="MCP_signal"/>
    <property type="match status" value="1"/>
</dbReference>
<keyword evidence="6" id="KW-0812">Transmembrane</keyword>
<dbReference type="InterPro" id="IPR013655">
    <property type="entry name" value="PAS_fold_3"/>
</dbReference>
<feature type="compositionally biased region" description="Polar residues" evidence="5">
    <location>
        <begin position="316"/>
        <end position="346"/>
    </location>
</feature>
<dbReference type="PROSITE" id="PS50112">
    <property type="entry name" value="PAS"/>
    <property type="match status" value="1"/>
</dbReference>
<reference evidence="10 11" key="1">
    <citation type="submission" date="2019-05" db="EMBL/GenBank/DDBJ databases">
        <title>Genome of Alcanivorax gelatiniphagus, an oil degrading marine bacteria.</title>
        <authorList>
            <person name="Kwon K.K."/>
        </authorList>
    </citation>
    <scope>NUCLEOTIDE SEQUENCE [LARGE SCALE GENOMIC DNA]</scope>
    <source>
        <strain evidence="10 11">MEBiC 08158</strain>
    </source>
</reference>
<keyword evidence="2 4" id="KW-0807">Transducer</keyword>
<evidence type="ECO:0000259" key="8">
    <source>
        <dbReference type="PROSITE" id="PS50112"/>
    </source>
</evidence>
<dbReference type="CDD" id="cd06225">
    <property type="entry name" value="HAMP"/>
    <property type="match status" value="1"/>
</dbReference>
<keyword evidence="1" id="KW-0488">Methylation</keyword>
<evidence type="ECO:0000259" key="7">
    <source>
        <dbReference type="PROSITE" id="PS50111"/>
    </source>
</evidence>
<evidence type="ECO:0000256" key="1">
    <source>
        <dbReference type="ARBA" id="ARBA00022481"/>
    </source>
</evidence>
<comment type="caution">
    <text evidence="10">The sequence shown here is derived from an EMBL/GenBank/DDBJ whole genome shotgun (WGS) entry which is preliminary data.</text>
</comment>
<dbReference type="PANTHER" id="PTHR43531">
    <property type="entry name" value="PROTEIN ICFG"/>
    <property type="match status" value="1"/>
</dbReference>
<keyword evidence="6" id="KW-0472">Membrane</keyword>
<dbReference type="Proteomes" id="UP000739180">
    <property type="component" value="Unassembled WGS sequence"/>
</dbReference>
<evidence type="ECO:0000259" key="9">
    <source>
        <dbReference type="PROSITE" id="PS50885"/>
    </source>
</evidence>
<dbReference type="Gene3D" id="1.10.287.950">
    <property type="entry name" value="Methyl-accepting chemotaxis protein"/>
    <property type="match status" value="1"/>
</dbReference>
<dbReference type="Pfam" id="PF08447">
    <property type="entry name" value="PAS_3"/>
    <property type="match status" value="1"/>
</dbReference>
<gene>
    <name evidence="10" type="ORF">FGS76_17970</name>
</gene>
<evidence type="ECO:0000256" key="4">
    <source>
        <dbReference type="PROSITE-ProRule" id="PRU00284"/>
    </source>
</evidence>
<dbReference type="SMART" id="SM00304">
    <property type="entry name" value="HAMP"/>
    <property type="match status" value="1"/>
</dbReference>
<dbReference type="SUPFAM" id="SSF55785">
    <property type="entry name" value="PYP-like sensor domain (PAS domain)"/>
    <property type="match status" value="1"/>
</dbReference>
<sequence>MRDNQPVTGHEHKLRSDDFLISRTDLRGRITYANPAFVEVSGFTNDELVGAPHNIVRHPDMPAAAFKDLWSCIKGGDVWIGLVKNRRKNGDYYWVRAHVTPISEGGDIVGFVSVRLKADNASIAAAERDYAALREGRGGHLYLHKGEVRRRGPLAALKRWDPRSVTSRMSLLFSGCAALVLLITGVVLYSLEQAQAAVPTLLLAVPAVGIALMGLGFHAVTRSVLAPVRTAGRFTLQVAAGNLAARPPARSGGELGMLVMGLKLMRRSLGSIVGHMQQGMTVVAPAARDIAEGNEDLSSRSEQQASSLQQTAASMEQMTATVAQNADSARQASELTADASRSTSESVEVMGQVVSTMSRITASSERMGEIIGTIDSIAFQTSILALNASVEAARAGEHGKGFAVVAQEVRNLAGRSADAAREIRGLIDGSGQEIDSGADLVRRAETAISSVADSVGRVNEFMADIRSASEEQSAGITQINAAVAQMDVVTRQNADRVQSSAIAAASMERQVRLLTHSMNVFRLDDSPERARKPVASAPRARDAALESAT</sequence>
<dbReference type="CDD" id="cd00130">
    <property type="entry name" value="PAS"/>
    <property type="match status" value="1"/>
</dbReference>
<evidence type="ECO:0000313" key="10">
    <source>
        <dbReference type="EMBL" id="TMW10426.1"/>
    </source>
</evidence>
<feature type="domain" description="HAMP" evidence="9">
    <location>
        <begin position="222"/>
        <end position="274"/>
    </location>
</feature>
<dbReference type="PROSITE" id="PS50885">
    <property type="entry name" value="HAMP"/>
    <property type="match status" value="1"/>
</dbReference>
<keyword evidence="6" id="KW-1133">Transmembrane helix</keyword>
<dbReference type="InterPro" id="IPR004090">
    <property type="entry name" value="Chemotax_Me-accpt_rcpt"/>
</dbReference>
<feature type="region of interest" description="Disordered" evidence="5">
    <location>
        <begin position="293"/>
        <end position="346"/>
    </location>
</feature>
<protein>
    <submittedName>
        <fullName evidence="10">PAS domain S-box protein</fullName>
    </submittedName>
</protein>
<feature type="region of interest" description="Disordered" evidence="5">
    <location>
        <begin position="524"/>
        <end position="549"/>
    </location>
</feature>
<dbReference type="Pfam" id="PF00672">
    <property type="entry name" value="HAMP"/>
    <property type="match status" value="1"/>
</dbReference>
<feature type="compositionally biased region" description="Basic and acidic residues" evidence="5">
    <location>
        <begin position="539"/>
        <end position="549"/>
    </location>
</feature>
<dbReference type="InterPro" id="IPR003660">
    <property type="entry name" value="HAMP_dom"/>
</dbReference>
<dbReference type="InterPro" id="IPR051310">
    <property type="entry name" value="MCP_chemotaxis"/>
</dbReference>
<organism evidence="10 11">
    <name type="scientific">Alloalcanivorax gelatiniphagus</name>
    <dbReference type="NCBI Taxonomy" id="1194167"/>
    <lineage>
        <taxon>Bacteria</taxon>
        <taxon>Pseudomonadati</taxon>
        <taxon>Pseudomonadota</taxon>
        <taxon>Gammaproteobacteria</taxon>
        <taxon>Oceanospirillales</taxon>
        <taxon>Alcanivoracaceae</taxon>
        <taxon>Alloalcanivorax</taxon>
    </lineage>
</organism>
<evidence type="ECO:0000256" key="2">
    <source>
        <dbReference type="ARBA" id="ARBA00023224"/>
    </source>
</evidence>
<dbReference type="Pfam" id="PF00015">
    <property type="entry name" value="MCPsignal"/>
    <property type="match status" value="1"/>
</dbReference>
<dbReference type="SUPFAM" id="SSF58104">
    <property type="entry name" value="Methyl-accepting chemotaxis protein (MCP) signaling domain"/>
    <property type="match status" value="1"/>
</dbReference>